<dbReference type="InterPro" id="IPR001638">
    <property type="entry name" value="Solute-binding_3/MltF_N"/>
</dbReference>
<dbReference type="SUPFAM" id="SSF53850">
    <property type="entry name" value="Periplasmic binding protein-like II"/>
    <property type="match status" value="1"/>
</dbReference>
<organism evidence="4 5">
    <name type="scientific">Saccharospirillum salsuginis</name>
    <dbReference type="NCBI Taxonomy" id="418750"/>
    <lineage>
        <taxon>Bacteria</taxon>
        <taxon>Pseudomonadati</taxon>
        <taxon>Pseudomonadota</taxon>
        <taxon>Gammaproteobacteria</taxon>
        <taxon>Oceanospirillales</taxon>
        <taxon>Saccharospirillaceae</taxon>
        <taxon>Saccharospirillum</taxon>
    </lineage>
</organism>
<dbReference type="PANTHER" id="PTHR35936:SF35">
    <property type="entry name" value="L-CYSTINE-BINDING PROTEIN TCYJ"/>
    <property type="match status" value="1"/>
</dbReference>
<dbReference type="SMART" id="SM00062">
    <property type="entry name" value="PBPb"/>
    <property type="match status" value="1"/>
</dbReference>
<dbReference type="EMBL" id="BMXR01000006">
    <property type="protein sequence ID" value="GGX58295.1"/>
    <property type="molecule type" value="Genomic_DNA"/>
</dbReference>
<sequence length="258" mass="28868">MLNRLIFILLLAGSLPAAELKPLIVASEVWPPYVTDRSDLPGFDVEVSRRVLADLGYDLQLRLMPWRRALVHAKSREVDAVLDAFDGPDRHAWLYYPDEPLSTSTSSLFCHDCDRTSAPGLEELTNAIVAVNRGYQYSDAFDAHPGIDRVEVGSFRQGFMLLARGRVDYYAINNRVGLFTLQQMDEASDFRLLTPPIAPVEPVYLVFAHKPGLEALSRRFSERLAEFKQTEDYRAILARYGIVEDGGANPALGLAPVE</sequence>
<accession>A0A918KED2</accession>
<dbReference type="Proteomes" id="UP000626148">
    <property type="component" value="Unassembled WGS sequence"/>
</dbReference>
<evidence type="ECO:0000256" key="1">
    <source>
        <dbReference type="ARBA" id="ARBA00010333"/>
    </source>
</evidence>
<dbReference type="PANTHER" id="PTHR35936">
    <property type="entry name" value="MEMBRANE-BOUND LYTIC MUREIN TRANSGLYCOSYLASE F"/>
    <property type="match status" value="1"/>
</dbReference>
<evidence type="ECO:0000313" key="5">
    <source>
        <dbReference type="Proteomes" id="UP000626148"/>
    </source>
</evidence>
<dbReference type="AlphaFoldDB" id="A0A918KED2"/>
<dbReference type="Gene3D" id="3.40.190.10">
    <property type="entry name" value="Periplasmic binding protein-like II"/>
    <property type="match status" value="2"/>
</dbReference>
<protein>
    <submittedName>
        <fullName evidence="4">ABC transporter substrate-binding protein</fullName>
    </submittedName>
</protein>
<feature type="domain" description="Solute-binding protein family 3/N-terminal" evidence="3">
    <location>
        <begin position="22"/>
        <end position="244"/>
    </location>
</feature>
<comment type="similarity">
    <text evidence="1">Belongs to the bacterial solute-binding protein 3 family.</text>
</comment>
<evidence type="ECO:0000259" key="3">
    <source>
        <dbReference type="SMART" id="SM00062"/>
    </source>
</evidence>
<dbReference type="RefSeq" id="WP_189609612.1">
    <property type="nucleotide sequence ID" value="NZ_BMXR01000006.1"/>
</dbReference>
<evidence type="ECO:0000313" key="4">
    <source>
        <dbReference type="EMBL" id="GGX58295.1"/>
    </source>
</evidence>
<keyword evidence="5" id="KW-1185">Reference proteome</keyword>
<name>A0A918KED2_9GAMM</name>
<dbReference type="Pfam" id="PF00497">
    <property type="entry name" value="SBP_bac_3"/>
    <property type="match status" value="1"/>
</dbReference>
<reference evidence="4" key="1">
    <citation type="journal article" date="2014" name="Int. J. Syst. Evol. Microbiol.">
        <title>Complete genome sequence of Corynebacterium casei LMG S-19264T (=DSM 44701T), isolated from a smear-ripened cheese.</title>
        <authorList>
            <consortium name="US DOE Joint Genome Institute (JGI-PGF)"/>
            <person name="Walter F."/>
            <person name="Albersmeier A."/>
            <person name="Kalinowski J."/>
            <person name="Ruckert C."/>
        </authorList>
    </citation>
    <scope>NUCLEOTIDE SEQUENCE</scope>
    <source>
        <strain evidence="4">KCTC 22169</strain>
    </source>
</reference>
<evidence type="ECO:0000256" key="2">
    <source>
        <dbReference type="ARBA" id="ARBA00022729"/>
    </source>
</evidence>
<comment type="caution">
    <text evidence="4">The sequence shown here is derived from an EMBL/GenBank/DDBJ whole genome shotgun (WGS) entry which is preliminary data.</text>
</comment>
<gene>
    <name evidence="4" type="ORF">GCM10007392_27640</name>
</gene>
<proteinExistence type="inferred from homology"/>
<keyword evidence="2" id="KW-0732">Signal</keyword>
<reference evidence="4" key="2">
    <citation type="submission" date="2020-09" db="EMBL/GenBank/DDBJ databases">
        <authorList>
            <person name="Sun Q."/>
            <person name="Kim S."/>
        </authorList>
    </citation>
    <scope>NUCLEOTIDE SEQUENCE</scope>
    <source>
        <strain evidence="4">KCTC 22169</strain>
    </source>
</reference>